<sequence length="331" mass="36670">MPTVLSTAPLTAADRAERWHEVVSGTFMPMDVNLLEREPSPGKIVSNRLGTLDISRVQAGPQVVRRTKRHIARDDRASLIVSLQQRGTATKEQDGRETVIGPGEFSISDSSRLFRIKLEEEFAFTSFHFPREELPVRDADLRALTATTFTGEEGSAALLATYLARVAREAEGFDEGVGRRVSATALDLMVMLIDERRGRSASEGSPVAAASLERVKEHVLRNLGDPDLSPSTIADAHFMSVRYLHKLFQLEGQTLGGWIRTQRLERCRRELLRPRAAQAGVAAIAQRWGFVSPSHFSRVFRAAYGMTPRAWQLQGRSEAHCGDSHGAPTEK</sequence>
<dbReference type="Proteomes" id="UP000265325">
    <property type="component" value="Unassembled WGS sequence"/>
</dbReference>
<dbReference type="InterPro" id="IPR018060">
    <property type="entry name" value="HTH_AraC"/>
</dbReference>
<evidence type="ECO:0000256" key="3">
    <source>
        <dbReference type="ARBA" id="ARBA00023163"/>
    </source>
</evidence>
<proteinExistence type="predicted"/>
<evidence type="ECO:0000256" key="1">
    <source>
        <dbReference type="ARBA" id="ARBA00023015"/>
    </source>
</evidence>
<keyword evidence="6" id="KW-1185">Reference proteome</keyword>
<keyword evidence="3" id="KW-0804">Transcription</keyword>
<dbReference type="PRINTS" id="PR00032">
    <property type="entry name" value="HTHARAC"/>
</dbReference>
<keyword evidence="1" id="KW-0805">Transcription regulation</keyword>
<dbReference type="InterPro" id="IPR009057">
    <property type="entry name" value="Homeodomain-like_sf"/>
</dbReference>
<dbReference type="InterPro" id="IPR035418">
    <property type="entry name" value="AraC-bd_2"/>
</dbReference>
<accession>A0A2P2GLZ9</accession>
<dbReference type="PANTHER" id="PTHR46796">
    <property type="entry name" value="HTH-TYPE TRANSCRIPTIONAL ACTIVATOR RHAS-RELATED"/>
    <property type="match status" value="1"/>
</dbReference>
<dbReference type="Gene3D" id="1.10.10.60">
    <property type="entry name" value="Homeodomain-like"/>
    <property type="match status" value="1"/>
</dbReference>
<dbReference type="InterPro" id="IPR050204">
    <property type="entry name" value="AraC_XylS_family_regulators"/>
</dbReference>
<dbReference type="SMART" id="SM00342">
    <property type="entry name" value="HTH_ARAC"/>
    <property type="match status" value="1"/>
</dbReference>
<comment type="caution">
    <text evidence="5">The sequence shown here is derived from an EMBL/GenBank/DDBJ whole genome shotgun (WGS) entry which is preliminary data.</text>
</comment>
<feature type="domain" description="HTH araC/xylS-type" evidence="4">
    <location>
        <begin position="213"/>
        <end position="314"/>
    </location>
</feature>
<keyword evidence="2" id="KW-0238">DNA-binding</keyword>
<dbReference type="EMBL" id="LAQS01000025">
    <property type="protein sequence ID" value="KKZ72541.1"/>
    <property type="molecule type" value="Genomic_DNA"/>
</dbReference>
<evidence type="ECO:0000313" key="5">
    <source>
        <dbReference type="EMBL" id="KKZ72541.1"/>
    </source>
</evidence>
<dbReference type="AlphaFoldDB" id="A0A2P2GLZ9"/>
<name>A0A2P2GLZ9_STREW</name>
<protein>
    <recommendedName>
        <fullName evidence="4">HTH araC/xylS-type domain-containing protein</fullName>
    </recommendedName>
</protein>
<dbReference type="InterPro" id="IPR020449">
    <property type="entry name" value="Tscrpt_reg_AraC-type_HTH"/>
</dbReference>
<dbReference type="RefSeq" id="WP_046908749.1">
    <property type="nucleotide sequence ID" value="NZ_BAAAXG010000016.1"/>
</dbReference>
<dbReference type="Pfam" id="PF12833">
    <property type="entry name" value="HTH_18"/>
    <property type="match status" value="1"/>
</dbReference>
<dbReference type="SUPFAM" id="SSF46689">
    <property type="entry name" value="Homeodomain-like"/>
    <property type="match status" value="1"/>
</dbReference>
<evidence type="ECO:0000256" key="2">
    <source>
        <dbReference type="ARBA" id="ARBA00023125"/>
    </source>
</evidence>
<dbReference type="OrthoDB" id="9799345at2"/>
<reference evidence="5 6" key="1">
    <citation type="submission" date="2015-05" db="EMBL/GenBank/DDBJ databases">
        <title>Draft Genome assembly of Streptomyces showdoensis.</title>
        <authorList>
            <person name="Thapa K.K."/>
            <person name="Metsa-Ketela M."/>
        </authorList>
    </citation>
    <scope>NUCLEOTIDE SEQUENCE [LARGE SCALE GENOMIC DNA]</scope>
    <source>
        <strain evidence="5 6">ATCC 15227</strain>
    </source>
</reference>
<dbReference type="Pfam" id="PF14525">
    <property type="entry name" value="AraC_binding_2"/>
    <property type="match status" value="1"/>
</dbReference>
<dbReference type="GO" id="GO:0043565">
    <property type="term" value="F:sequence-specific DNA binding"/>
    <property type="evidence" value="ECO:0007669"/>
    <property type="project" value="InterPro"/>
</dbReference>
<dbReference type="PANTHER" id="PTHR46796:SF6">
    <property type="entry name" value="ARAC SUBFAMILY"/>
    <property type="match status" value="1"/>
</dbReference>
<dbReference type="PROSITE" id="PS01124">
    <property type="entry name" value="HTH_ARAC_FAMILY_2"/>
    <property type="match status" value="1"/>
</dbReference>
<organism evidence="5 6">
    <name type="scientific">Streptomyces showdoensis</name>
    <dbReference type="NCBI Taxonomy" id="68268"/>
    <lineage>
        <taxon>Bacteria</taxon>
        <taxon>Bacillati</taxon>
        <taxon>Actinomycetota</taxon>
        <taxon>Actinomycetes</taxon>
        <taxon>Kitasatosporales</taxon>
        <taxon>Streptomycetaceae</taxon>
        <taxon>Streptomyces</taxon>
    </lineage>
</organism>
<evidence type="ECO:0000313" key="6">
    <source>
        <dbReference type="Proteomes" id="UP000265325"/>
    </source>
</evidence>
<gene>
    <name evidence="5" type="ORF">VO63_17490</name>
</gene>
<dbReference type="GO" id="GO:0003700">
    <property type="term" value="F:DNA-binding transcription factor activity"/>
    <property type="evidence" value="ECO:0007669"/>
    <property type="project" value="InterPro"/>
</dbReference>
<evidence type="ECO:0000259" key="4">
    <source>
        <dbReference type="PROSITE" id="PS01124"/>
    </source>
</evidence>